<keyword evidence="1 3" id="KW-0479">Metal-binding</keyword>
<evidence type="ECO:0000256" key="3">
    <source>
        <dbReference type="PIRSR" id="PIRSR602124-1"/>
    </source>
</evidence>
<dbReference type="AlphaFoldDB" id="A0A7M5TQN1"/>
<dbReference type="GO" id="GO:0006123">
    <property type="term" value="P:mitochondrial electron transport, cytochrome c to oxygen"/>
    <property type="evidence" value="ECO:0007669"/>
    <property type="project" value="InterPro"/>
</dbReference>
<dbReference type="SUPFAM" id="SSF57802">
    <property type="entry name" value="Rubredoxin-like"/>
    <property type="match status" value="1"/>
</dbReference>
<dbReference type="FunFam" id="2.60.11.10:FF:000004">
    <property type="entry name" value="Cytochrome c oxidase subunit 5B"/>
    <property type="match status" value="1"/>
</dbReference>
<dbReference type="GO" id="GO:0046872">
    <property type="term" value="F:metal ion binding"/>
    <property type="evidence" value="ECO:0007669"/>
    <property type="project" value="UniProtKB-KW"/>
</dbReference>
<evidence type="ECO:0000313" key="5">
    <source>
        <dbReference type="Proteomes" id="UP000594262"/>
    </source>
</evidence>
<keyword evidence="2 3" id="KW-0862">Zinc</keyword>
<evidence type="ECO:0000256" key="2">
    <source>
        <dbReference type="ARBA" id="ARBA00022833"/>
    </source>
</evidence>
<dbReference type="EnsemblMetazoa" id="CLYHEMT000415.1">
    <property type="protein sequence ID" value="CLYHEMP000415.1"/>
    <property type="gene ID" value="CLYHEMG000415"/>
</dbReference>
<feature type="binding site" evidence="3">
    <location>
        <position position="114"/>
    </location>
    <ligand>
        <name>Zn(2+)</name>
        <dbReference type="ChEBI" id="CHEBI:29105"/>
    </ligand>
</feature>
<dbReference type="CDD" id="cd00924">
    <property type="entry name" value="Cyt_c_Oxidase_Vb"/>
    <property type="match status" value="1"/>
</dbReference>
<dbReference type="InterPro" id="IPR036972">
    <property type="entry name" value="Cyt_c_oxidase_su5b_sf"/>
</dbReference>
<sequence length="132" mass="14089">MALRILGSTLRQGKTIAKVARLSTSAAARKAVLSETIPTDLEQATGVERKELEAILGGNPDPFNMNITKGAPGTRDAPTLVPSMYEERIIGCVCEEEATTIVWMVLKKGGAQRCKCGNFFQLVPGKANALAD</sequence>
<dbReference type="OrthoDB" id="10249250at2759"/>
<protein>
    <submittedName>
        <fullName evidence="4">Uncharacterized protein</fullName>
    </submittedName>
</protein>
<dbReference type="GO" id="GO:0045277">
    <property type="term" value="C:respiratory chain complex IV"/>
    <property type="evidence" value="ECO:0007669"/>
    <property type="project" value="InterPro"/>
</dbReference>
<dbReference type="GO" id="GO:0005740">
    <property type="term" value="C:mitochondrial envelope"/>
    <property type="evidence" value="ECO:0007669"/>
    <property type="project" value="InterPro"/>
</dbReference>
<dbReference type="InterPro" id="IPR002124">
    <property type="entry name" value="Cyt_c_oxidase_su5b"/>
</dbReference>
<keyword evidence="5" id="KW-1185">Reference proteome</keyword>
<feature type="binding site" evidence="3">
    <location>
        <position position="116"/>
    </location>
    <ligand>
        <name>Zn(2+)</name>
        <dbReference type="ChEBI" id="CHEBI:29105"/>
    </ligand>
</feature>
<dbReference type="RefSeq" id="XP_066919858.1">
    <property type="nucleotide sequence ID" value="XM_067063757.1"/>
</dbReference>
<evidence type="ECO:0000256" key="1">
    <source>
        <dbReference type="ARBA" id="ARBA00022723"/>
    </source>
</evidence>
<dbReference type="PANTHER" id="PTHR10122">
    <property type="entry name" value="CYTOCHROME C OXIDASE SUBUNIT 5B, MITOCHONDRIAL"/>
    <property type="match status" value="1"/>
</dbReference>
<reference evidence="4" key="1">
    <citation type="submission" date="2021-01" db="UniProtKB">
        <authorList>
            <consortium name="EnsemblMetazoa"/>
        </authorList>
    </citation>
    <scope>IDENTIFICATION</scope>
</reference>
<dbReference type="GeneID" id="136807173"/>
<evidence type="ECO:0000313" key="4">
    <source>
        <dbReference type="EnsemblMetazoa" id="CLYHEMP000415.1"/>
    </source>
</evidence>
<organism evidence="4 5">
    <name type="scientific">Clytia hemisphaerica</name>
    <dbReference type="NCBI Taxonomy" id="252671"/>
    <lineage>
        <taxon>Eukaryota</taxon>
        <taxon>Metazoa</taxon>
        <taxon>Cnidaria</taxon>
        <taxon>Hydrozoa</taxon>
        <taxon>Hydroidolina</taxon>
        <taxon>Leptothecata</taxon>
        <taxon>Obeliida</taxon>
        <taxon>Clytiidae</taxon>
        <taxon>Clytia</taxon>
    </lineage>
</organism>
<proteinExistence type="predicted"/>
<feature type="binding site" evidence="3">
    <location>
        <position position="94"/>
    </location>
    <ligand>
        <name>Zn(2+)</name>
        <dbReference type="ChEBI" id="CHEBI:29105"/>
    </ligand>
</feature>
<dbReference type="Pfam" id="PF01215">
    <property type="entry name" value="COX5B"/>
    <property type="match status" value="1"/>
</dbReference>
<dbReference type="Gene3D" id="2.60.11.10">
    <property type="entry name" value="Cytochrome c oxidase, subunit Vb"/>
    <property type="match status" value="1"/>
</dbReference>
<name>A0A7M5TQN1_9CNID</name>
<accession>A0A7M5TQN1</accession>
<dbReference type="Proteomes" id="UP000594262">
    <property type="component" value="Unplaced"/>
</dbReference>
<dbReference type="PROSITE" id="PS51359">
    <property type="entry name" value="COX5B_2"/>
    <property type="match status" value="1"/>
</dbReference>
<dbReference type="PANTHER" id="PTHR10122:SF0">
    <property type="entry name" value="CYTOCHROME C OXIDASE SUBUNIT 5B, ISOFORM A-RELATED"/>
    <property type="match status" value="1"/>
</dbReference>
<feature type="binding site" evidence="3">
    <location>
        <position position="92"/>
    </location>
    <ligand>
        <name>Zn(2+)</name>
        <dbReference type="ChEBI" id="CHEBI:29105"/>
    </ligand>
</feature>